<feature type="chain" id="PRO_5046373542" description="Lipoprotein" evidence="2">
    <location>
        <begin position="18"/>
        <end position="82"/>
    </location>
</feature>
<reference evidence="3 4" key="1">
    <citation type="journal article" date="2019" name="Int. J. Syst. Evol. Microbiol.">
        <title>The Global Catalogue of Microorganisms (GCM) 10K type strain sequencing project: providing services to taxonomists for standard genome sequencing and annotation.</title>
        <authorList>
            <consortium name="The Broad Institute Genomics Platform"/>
            <consortium name="The Broad Institute Genome Sequencing Center for Infectious Disease"/>
            <person name="Wu L."/>
            <person name="Ma J."/>
        </authorList>
    </citation>
    <scope>NUCLEOTIDE SEQUENCE [LARGE SCALE GENOMIC DNA]</scope>
    <source>
        <strain evidence="3 4">JCM 13378</strain>
    </source>
</reference>
<protein>
    <recommendedName>
        <fullName evidence="5">Lipoprotein</fullName>
    </recommendedName>
</protein>
<keyword evidence="1 2" id="KW-0732">Signal</keyword>
<organism evidence="3 4">
    <name type="scientific">Bowmanella denitrificans</name>
    <dbReference type="NCBI Taxonomy" id="366582"/>
    <lineage>
        <taxon>Bacteria</taxon>
        <taxon>Pseudomonadati</taxon>
        <taxon>Pseudomonadota</taxon>
        <taxon>Gammaproteobacteria</taxon>
        <taxon>Alteromonadales</taxon>
        <taxon>Alteromonadaceae</taxon>
        <taxon>Bowmanella</taxon>
    </lineage>
</organism>
<name>A0ABN0WS07_9ALTE</name>
<proteinExistence type="predicted"/>
<evidence type="ECO:0000313" key="4">
    <source>
        <dbReference type="Proteomes" id="UP001501757"/>
    </source>
</evidence>
<feature type="signal peptide" evidence="2">
    <location>
        <begin position="1"/>
        <end position="17"/>
    </location>
</feature>
<sequence>MKLLSLMIALFCLSACSKLNMGNYQQLETGMSYREVIQVLGNADQCEDGVANQECIWGNKDGRHIQVNFVAGAVVYFNQQGL</sequence>
<dbReference type="Gene3D" id="3.30.1450.10">
    <property type="match status" value="1"/>
</dbReference>
<evidence type="ECO:0008006" key="5">
    <source>
        <dbReference type="Google" id="ProtNLM"/>
    </source>
</evidence>
<evidence type="ECO:0000256" key="1">
    <source>
        <dbReference type="ARBA" id="ARBA00022729"/>
    </source>
</evidence>
<gene>
    <name evidence="3" type="ORF">GCM10009092_06960</name>
</gene>
<dbReference type="InterPro" id="IPR037873">
    <property type="entry name" value="BamE-like"/>
</dbReference>
<evidence type="ECO:0000313" key="3">
    <source>
        <dbReference type="EMBL" id="GAA0345074.1"/>
    </source>
</evidence>
<dbReference type="EMBL" id="BAAAEI010000006">
    <property type="protein sequence ID" value="GAA0345074.1"/>
    <property type="molecule type" value="Genomic_DNA"/>
</dbReference>
<accession>A0ABN0WS07</accession>
<comment type="caution">
    <text evidence="3">The sequence shown here is derived from an EMBL/GenBank/DDBJ whole genome shotgun (WGS) entry which is preliminary data.</text>
</comment>
<dbReference type="Proteomes" id="UP001501757">
    <property type="component" value="Unassembled WGS sequence"/>
</dbReference>
<keyword evidence="4" id="KW-1185">Reference proteome</keyword>
<evidence type="ECO:0000256" key="2">
    <source>
        <dbReference type="SAM" id="SignalP"/>
    </source>
</evidence>
<dbReference type="RefSeq" id="WP_343841798.1">
    <property type="nucleotide sequence ID" value="NZ_BAAAEI010000006.1"/>
</dbReference>